<dbReference type="InterPro" id="IPR020846">
    <property type="entry name" value="MFS_dom"/>
</dbReference>
<evidence type="ECO:0000259" key="8">
    <source>
        <dbReference type="PROSITE" id="PS50850"/>
    </source>
</evidence>
<dbReference type="Pfam" id="PF06985">
    <property type="entry name" value="HET"/>
    <property type="match status" value="1"/>
</dbReference>
<feature type="region of interest" description="Disordered" evidence="6">
    <location>
        <begin position="1052"/>
        <end position="1072"/>
    </location>
</feature>
<protein>
    <recommendedName>
        <fullName evidence="8">Major facilitator superfamily (MFS) profile domain-containing protein</fullName>
    </recommendedName>
</protein>
<dbReference type="PANTHER" id="PTHR48022:SF71">
    <property type="entry name" value="ALPHA-GLUCOSIDE TRANSPORTER, PUTATIVE (AFU_ORTHOLOGUE AFUA_4G02650)-RELATED"/>
    <property type="match status" value="1"/>
</dbReference>
<keyword evidence="4 7" id="KW-1133">Transmembrane helix</keyword>
<feature type="transmembrane region" description="Helical" evidence="7">
    <location>
        <begin position="995"/>
        <end position="1014"/>
    </location>
</feature>
<evidence type="ECO:0000256" key="2">
    <source>
        <dbReference type="ARBA" id="ARBA00010992"/>
    </source>
</evidence>
<sequence length="1072" mass="118261">MVDAKDISSTYVCLEKYDGLLIDKQDCITAVLYGYSDSPVTAKLDIRVIRDQDETSEDAIPFLAPRTSTSGSERPEPVLKRSFEWVRNQLEICTGSHICGGTQEVPLPTRVLELSDDQATYLRVVVPDEGSVGRYTALSYCWGRSNHFVLTADNLEDLRNGFHLSQVPQTLQDAVRVTREIGLRYLWVDALCIFQGQDAEAINDWNIEVAKMDKVYRNAFVTISAAAAQNASGGLFRGSHCDLPFISGWASSGPREVALWARATWRNDTPGFKSEPINSRAWTLQENVMSSRVLFYTSFGLLWKCKREIIWVYSGESRACKSAGTAGPSPENVRFMINTSRYLFSVGQDDNLSARSWERILELYTTRNLTNPHDKLPALAAIAQRHSKSTGAEYLAGLWKPTFRQDLLWKHHPGLPLIGVSDAGNPMKSNEYRAPSWSWAAVDGVISSEWTGRTLESSRATEYKWLAKVTTYPAPVLLNPRNPFGGVVRMSTELHMQGPVEIFNVREYPRKNSAVKITSANGRPDTGELTASKVNLLCDSEAEKAARHTEAEHSLTFCGAIRLYYPAVLWALVVNFATLCQGLDGQVIGALVGIKPFKQHFGVEYQGDYIIEAHWLGAFNYANKVGSIIGAFCAGMAYDRLGLRKVIALSSSLSIGFVFVQFFASNPAQLVAGILLNGCVISFFTVCATAYVGEVCPVVLRGFAASAINMLLVAGQLMGSGILKVANNITSQWAYKFPIASQWPLPVLMLLFTLGPFCPDPPYWLCKRGEYEAAERSLRRLATAGVDPSLKLSFVRETLRVENEAKQGAEPRMRECFRGADLRRLVICLMTYAIQALVGAVVFHDFAVYFFELSGLSAGDAFSMNVGVNAIGFVGSCAAWWFLQFLGRRDAYLWGCIVLALLQGGIGVLDLIPRPSTGTAPSSWGQSALIVTCNLIYDITIGPYGFVLMSEVSSARLRGFNIGLSSAFYQICAIALAVGVPFLINKDQANLGGKIGFIFAGIGGLCALFCFLCLPETKGRTFEELDHMFAINLPSRKFKDFKFDHENEMMDFEAQNTDQTKQQSEGEQSASP</sequence>
<dbReference type="Pfam" id="PF00083">
    <property type="entry name" value="Sugar_tr"/>
    <property type="match status" value="1"/>
</dbReference>
<feature type="transmembrane region" description="Helical" evidence="7">
    <location>
        <begin position="822"/>
        <end position="842"/>
    </location>
</feature>
<evidence type="ECO:0000256" key="5">
    <source>
        <dbReference type="ARBA" id="ARBA00023136"/>
    </source>
</evidence>
<organism evidence="9 10">
    <name type="scientific">Diaporthe eres</name>
    <name type="common">Phomopsis oblonga</name>
    <dbReference type="NCBI Taxonomy" id="83184"/>
    <lineage>
        <taxon>Eukaryota</taxon>
        <taxon>Fungi</taxon>
        <taxon>Dikarya</taxon>
        <taxon>Ascomycota</taxon>
        <taxon>Pezizomycotina</taxon>
        <taxon>Sordariomycetes</taxon>
        <taxon>Sordariomycetidae</taxon>
        <taxon>Diaporthales</taxon>
        <taxon>Diaporthaceae</taxon>
        <taxon>Diaporthe</taxon>
        <taxon>Diaporthe eres species complex</taxon>
    </lineage>
</organism>
<dbReference type="PROSITE" id="PS50850">
    <property type="entry name" value="MFS"/>
    <property type="match status" value="1"/>
</dbReference>
<reference evidence="9 10" key="1">
    <citation type="submission" date="2024-02" db="EMBL/GenBank/DDBJ databases">
        <title>De novo assembly and annotation of 12 fungi associated with fruit tree decline syndrome in Ontario, Canada.</title>
        <authorList>
            <person name="Sulman M."/>
            <person name="Ellouze W."/>
            <person name="Ilyukhin E."/>
        </authorList>
    </citation>
    <scope>NUCLEOTIDE SEQUENCE [LARGE SCALE GENOMIC DNA]</scope>
    <source>
        <strain evidence="9 10">M169</strain>
    </source>
</reference>
<evidence type="ECO:0000313" key="9">
    <source>
        <dbReference type="EMBL" id="KAK7721469.1"/>
    </source>
</evidence>
<evidence type="ECO:0000313" key="10">
    <source>
        <dbReference type="Proteomes" id="UP001430848"/>
    </source>
</evidence>
<dbReference type="InterPro" id="IPR010730">
    <property type="entry name" value="HET"/>
</dbReference>
<feature type="domain" description="Major facilitator superfamily (MFS) profile" evidence="8">
    <location>
        <begin position="570"/>
        <end position="1018"/>
    </location>
</feature>
<feature type="transmembrane region" description="Helical" evidence="7">
    <location>
        <begin position="892"/>
        <end position="912"/>
    </location>
</feature>
<comment type="similarity">
    <text evidence="2">Belongs to the major facilitator superfamily. Sugar transporter (TC 2.A.1.1) family.</text>
</comment>
<dbReference type="SUPFAM" id="SSF103473">
    <property type="entry name" value="MFS general substrate transporter"/>
    <property type="match status" value="1"/>
</dbReference>
<dbReference type="Proteomes" id="UP001430848">
    <property type="component" value="Unassembled WGS sequence"/>
</dbReference>
<keyword evidence="10" id="KW-1185">Reference proteome</keyword>
<feature type="transmembrane region" description="Helical" evidence="7">
    <location>
        <begin position="670"/>
        <end position="691"/>
    </location>
</feature>
<accession>A0ABR1NZL4</accession>
<evidence type="ECO:0000256" key="6">
    <source>
        <dbReference type="SAM" id="MobiDB-lite"/>
    </source>
</evidence>
<feature type="transmembrane region" description="Helical" evidence="7">
    <location>
        <begin position="924"/>
        <end position="948"/>
    </location>
</feature>
<feature type="transmembrane region" description="Helical" evidence="7">
    <location>
        <begin position="862"/>
        <end position="883"/>
    </location>
</feature>
<feature type="transmembrane region" description="Helical" evidence="7">
    <location>
        <begin position="698"/>
        <end position="719"/>
    </location>
</feature>
<dbReference type="InterPro" id="IPR036259">
    <property type="entry name" value="MFS_trans_sf"/>
</dbReference>
<keyword evidence="3 7" id="KW-0812">Transmembrane</keyword>
<dbReference type="InterPro" id="IPR005828">
    <property type="entry name" value="MFS_sugar_transport-like"/>
</dbReference>
<evidence type="ECO:0000256" key="4">
    <source>
        <dbReference type="ARBA" id="ARBA00022989"/>
    </source>
</evidence>
<evidence type="ECO:0000256" key="3">
    <source>
        <dbReference type="ARBA" id="ARBA00022692"/>
    </source>
</evidence>
<comment type="subcellular location">
    <subcellularLocation>
        <location evidence="1">Membrane</location>
        <topology evidence="1">Multi-pass membrane protein</topology>
    </subcellularLocation>
</comment>
<dbReference type="PANTHER" id="PTHR48022">
    <property type="entry name" value="PLASTIDIC GLUCOSE TRANSPORTER 4"/>
    <property type="match status" value="1"/>
</dbReference>
<dbReference type="InterPro" id="IPR050360">
    <property type="entry name" value="MFS_Sugar_Transporters"/>
</dbReference>
<feature type="compositionally biased region" description="Polar residues" evidence="6">
    <location>
        <begin position="1054"/>
        <end position="1072"/>
    </location>
</feature>
<evidence type="ECO:0000256" key="7">
    <source>
        <dbReference type="SAM" id="Phobius"/>
    </source>
</evidence>
<feature type="transmembrane region" description="Helical" evidence="7">
    <location>
        <begin position="960"/>
        <end position="983"/>
    </location>
</feature>
<gene>
    <name evidence="9" type="ORF">SLS63_009583</name>
</gene>
<dbReference type="EMBL" id="JAKNSF020000071">
    <property type="protein sequence ID" value="KAK7721469.1"/>
    <property type="molecule type" value="Genomic_DNA"/>
</dbReference>
<dbReference type="Gene3D" id="1.20.1250.20">
    <property type="entry name" value="MFS general substrate transporter like domains"/>
    <property type="match status" value="1"/>
</dbReference>
<comment type="caution">
    <text evidence="9">The sequence shown here is derived from an EMBL/GenBank/DDBJ whole genome shotgun (WGS) entry which is preliminary data.</text>
</comment>
<name>A0ABR1NZL4_DIAER</name>
<keyword evidence="5 7" id="KW-0472">Membrane</keyword>
<evidence type="ECO:0000256" key="1">
    <source>
        <dbReference type="ARBA" id="ARBA00004141"/>
    </source>
</evidence>
<proteinExistence type="inferred from homology"/>
<feature type="transmembrane region" description="Helical" evidence="7">
    <location>
        <begin position="646"/>
        <end position="664"/>
    </location>
</feature>